<comment type="pathway">
    <text evidence="3">Amino-acid biosynthesis; L-methionine biosynthesis via de novo pathway.</text>
</comment>
<dbReference type="GeneID" id="136800915"/>
<dbReference type="SUPFAM" id="SSF82282">
    <property type="entry name" value="Homocysteine S-methyltransferase"/>
    <property type="match status" value="1"/>
</dbReference>
<dbReference type="InterPro" id="IPR036589">
    <property type="entry name" value="HCY_dom_sf"/>
</dbReference>
<evidence type="ECO:0000259" key="4">
    <source>
        <dbReference type="Pfam" id="PF02574"/>
    </source>
</evidence>
<dbReference type="Pfam" id="PF02574">
    <property type="entry name" value="S-methyl_trans"/>
    <property type="match status" value="1"/>
</dbReference>
<evidence type="ECO:0000256" key="2">
    <source>
        <dbReference type="ARBA" id="ARBA00022679"/>
    </source>
</evidence>
<keyword evidence="1" id="KW-0489">Methyltransferase</keyword>
<proteinExistence type="predicted"/>
<sequence>MEHNSLTGIACARPIIYAEGLFAPCTLEDGKFIPEEGLSQQDLCSILNGELFKSGSDLVDDFALKMKLEKLAKKDETNFELDYFPKDNIKLPNYTSNITDSITKSTEKEREEILKDGIPLVRIRQNSSGNAPGGSTSSVDILRTPSFDSEELRDFFEKQITWLLEEEEGEDFVVMETCSRFRDALVLLDILKQHNLPCVLSFLARRDEPVAISFSKIQIGLDSLMFCLFQA</sequence>
<keyword evidence="2" id="KW-0808">Transferase</keyword>
<dbReference type="RefSeq" id="XP_066913625.1">
    <property type="nucleotide sequence ID" value="XM_067057524.1"/>
</dbReference>
<evidence type="ECO:0000313" key="5">
    <source>
        <dbReference type="EnsemblMetazoa" id="CLYHEMP006686.1"/>
    </source>
</evidence>
<organism evidence="5 6">
    <name type="scientific">Clytia hemisphaerica</name>
    <dbReference type="NCBI Taxonomy" id="252671"/>
    <lineage>
        <taxon>Eukaryota</taxon>
        <taxon>Metazoa</taxon>
        <taxon>Cnidaria</taxon>
        <taxon>Hydrozoa</taxon>
        <taxon>Hydroidolina</taxon>
        <taxon>Leptothecata</taxon>
        <taxon>Obeliida</taxon>
        <taxon>Clytiidae</taxon>
        <taxon>Clytia</taxon>
    </lineage>
</organism>
<keyword evidence="6" id="KW-1185">Reference proteome</keyword>
<feature type="domain" description="Hcy-binding" evidence="4">
    <location>
        <begin position="135"/>
        <end position="206"/>
    </location>
</feature>
<evidence type="ECO:0000313" key="6">
    <source>
        <dbReference type="Proteomes" id="UP000594262"/>
    </source>
</evidence>
<dbReference type="InterPro" id="IPR003726">
    <property type="entry name" value="HCY_dom"/>
</dbReference>
<dbReference type="Proteomes" id="UP000594262">
    <property type="component" value="Unplaced"/>
</dbReference>
<evidence type="ECO:0000256" key="1">
    <source>
        <dbReference type="ARBA" id="ARBA00022603"/>
    </source>
</evidence>
<dbReference type="EnsemblMetazoa" id="CLYHEMT006686.1">
    <property type="protein sequence ID" value="CLYHEMP006686.1"/>
    <property type="gene ID" value="CLYHEMG006686"/>
</dbReference>
<dbReference type="GO" id="GO:0032259">
    <property type="term" value="P:methylation"/>
    <property type="evidence" value="ECO:0007669"/>
    <property type="project" value="UniProtKB-KW"/>
</dbReference>
<accession>A0A7M5U5W7</accession>
<evidence type="ECO:0000256" key="3">
    <source>
        <dbReference type="ARBA" id="ARBA00034478"/>
    </source>
</evidence>
<name>A0A7M5U5W7_9CNID</name>
<protein>
    <recommendedName>
        <fullName evidence="4">Hcy-binding domain-containing protein</fullName>
    </recommendedName>
</protein>
<dbReference type="GO" id="GO:0008168">
    <property type="term" value="F:methyltransferase activity"/>
    <property type="evidence" value="ECO:0007669"/>
    <property type="project" value="UniProtKB-KW"/>
</dbReference>
<dbReference type="OrthoDB" id="6020077at2759"/>
<reference evidence="5" key="1">
    <citation type="submission" date="2021-01" db="UniProtKB">
        <authorList>
            <consortium name="EnsemblMetazoa"/>
        </authorList>
    </citation>
    <scope>IDENTIFICATION</scope>
</reference>
<dbReference type="AlphaFoldDB" id="A0A7M5U5W7"/>
<dbReference type="Gene3D" id="3.20.20.330">
    <property type="entry name" value="Homocysteine-binding-like domain"/>
    <property type="match status" value="1"/>
</dbReference>